<evidence type="ECO:0000313" key="4">
    <source>
        <dbReference type="Proteomes" id="UP000275408"/>
    </source>
</evidence>
<evidence type="ECO:0000313" key="3">
    <source>
        <dbReference type="EMBL" id="RMX48488.1"/>
    </source>
</evidence>
<name>A0A3M6U4T5_POCDA</name>
<evidence type="ECO:0008006" key="5">
    <source>
        <dbReference type="Google" id="ProtNLM"/>
    </source>
</evidence>
<dbReference type="InterPro" id="IPR003131">
    <property type="entry name" value="T1-type_BTB"/>
</dbReference>
<dbReference type="InterPro" id="IPR006571">
    <property type="entry name" value="TLDc_dom"/>
</dbReference>
<dbReference type="Pfam" id="PF07534">
    <property type="entry name" value="TLD"/>
    <property type="match status" value="2"/>
</dbReference>
<dbReference type="PROSITE" id="PS51886">
    <property type="entry name" value="TLDC"/>
    <property type="match status" value="2"/>
</dbReference>
<dbReference type="InterPro" id="IPR000210">
    <property type="entry name" value="BTB/POZ_dom"/>
</dbReference>
<feature type="domain" description="TLDc" evidence="2">
    <location>
        <begin position="605"/>
        <end position="780"/>
    </location>
</feature>
<dbReference type="Proteomes" id="UP000275408">
    <property type="component" value="Unassembled WGS sequence"/>
</dbReference>
<organism evidence="3 4">
    <name type="scientific">Pocillopora damicornis</name>
    <name type="common">Cauliflower coral</name>
    <name type="synonym">Millepora damicornis</name>
    <dbReference type="NCBI Taxonomy" id="46731"/>
    <lineage>
        <taxon>Eukaryota</taxon>
        <taxon>Metazoa</taxon>
        <taxon>Cnidaria</taxon>
        <taxon>Anthozoa</taxon>
        <taxon>Hexacorallia</taxon>
        <taxon>Scleractinia</taxon>
        <taxon>Astrocoeniina</taxon>
        <taxon>Pocilloporidae</taxon>
        <taxon>Pocillopora</taxon>
    </lineage>
</organism>
<dbReference type="InterPro" id="IPR045068">
    <property type="entry name" value="BACURD1-3"/>
</dbReference>
<dbReference type="Gene3D" id="3.30.710.10">
    <property type="entry name" value="Potassium Channel Kv1.1, Chain A"/>
    <property type="match status" value="3"/>
</dbReference>
<keyword evidence="4" id="KW-1185">Reference proteome</keyword>
<gene>
    <name evidence="3" type="ORF">pdam_00008502</name>
</gene>
<protein>
    <recommendedName>
        <fullName evidence="5">TLDc domain-containing protein</fullName>
    </recommendedName>
</protein>
<dbReference type="SMART" id="SM00225">
    <property type="entry name" value="BTB"/>
    <property type="match status" value="2"/>
</dbReference>
<evidence type="ECO:0000259" key="2">
    <source>
        <dbReference type="PROSITE" id="PS51886"/>
    </source>
</evidence>
<comment type="caution">
    <text evidence="3">The sequence shown here is derived from an EMBL/GenBank/DDBJ whole genome shotgun (WGS) entry which is preliminary data.</text>
</comment>
<dbReference type="EMBL" id="RCHS01002271">
    <property type="protein sequence ID" value="RMX48488.1"/>
    <property type="molecule type" value="Genomic_DNA"/>
</dbReference>
<dbReference type="PANTHER" id="PTHR11145">
    <property type="entry name" value="BTB/POZ DOMAIN-CONTAINING ADAPTER FOR CUL3-MEDIATED RHOA DEGRADATION PROTEIN FAMILY MEMBER"/>
    <property type="match status" value="1"/>
</dbReference>
<sequence length="781" mass="88316">MPPAKLGWILLHRSRTHFRHILNYLRTGKLVLPDNKVVRKELLNEAEFYRIDGILDELKAKPFKDSAILSSKQCKTLVDWLKDTYESLGDDYVFLVNASGLPPTKLPLIDGMDGKAIFCYSSDGPVFGGGNDLNICNSPNSYNCSVSLGNSYQCPVGQNGYYFLTGSQDFTVNEMEKSDSQNSAKEFKLSFSRSSMKDLPNKHITDTLSILRREISKMSTKRNSKKDLPDDEALDEVNKHIKDAFDILKRETNKLRKERNAFDEVAKKLEHVHFSTMLKLNVGGHFFSTSLATMTKDPGSMLHAMFSGRFDTKPGEDGSYFIDRDGTHFRHILNYLRTGKLVLPDDKVVRKELLNEAEFYQIDGILDELKANPFKDSAILSSEQRETLVDWLKDIRESLGDDYVLLYRASRNGWAASYFHSCCDNKGPTVTVIKYGNYIFGGYTEQPWQSPKKDLPGFEALDEVNKHIKDAFDILNRETNKLRKERNAFDEVAKKLEHVHFSTMLKLNVGGHFFSTSLATMTKDPGSMFHSMFSGRFDTKPGEDGSYFIDRDGTHFRYILNYLRTGKLVLPDDKVVRNELLNEAEFYQIDGILDELKANPFKDSAILSSEQREILVDWLKDTRESLGDDYVLLYRASRNGWAASNFHSCCDNKGPTVTVIKYGNYIFGGYTEQSWQSSNTEPYKRAPGSFLFSLVNASGLPPTKMPLIDGREGSAIYCHNSRGPVFGGGHDLCVPDSPNSSNCSVNLGITYQCPAGQNGNLFLTGSQYFVVNEMEVFVFKN</sequence>
<feature type="domain" description="TLDc" evidence="2">
    <location>
        <begin position="378"/>
        <end position="590"/>
    </location>
</feature>
<dbReference type="SMART" id="SM00584">
    <property type="entry name" value="TLDc"/>
    <property type="match status" value="1"/>
</dbReference>
<dbReference type="InterPro" id="IPR011333">
    <property type="entry name" value="SKP1/BTB/POZ_sf"/>
</dbReference>
<dbReference type="PROSITE" id="PS50097">
    <property type="entry name" value="BTB"/>
    <property type="match status" value="1"/>
</dbReference>
<accession>A0A3M6U4T5</accession>
<dbReference type="PANTHER" id="PTHR11145:SF8">
    <property type="entry name" value="RE57120P"/>
    <property type="match status" value="1"/>
</dbReference>
<evidence type="ECO:0000259" key="1">
    <source>
        <dbReference type="PROSITE" id="PS50097"/>
    </source>
</evidence>
<dbReference type="Pfam" id="PF02214">
    <property type="entry name" value="BTB_2"/>
    <property type="match status" value="3"/>
</dbReference>
<reference evidence="3 4" key="1">
    <citation type="journal article" date="2018" name="Sci. Rep.">
        <title>Comparative analysis of the Pocillopora damicornis genome highlights role of immune system in coral evolution.</title>
        <authorList>
            <person name="Cunning R."/>
            <person name="Bay R.A."/>
            <person name="Gillette P."/>
            <person name="Baker A.C."/>
            <person name="Traylor-Knowles N."/>
        </authorList>
    </citation>
    <scope>NUCLEOTIDE SEQUENCE [LARGE SCALE GENOMIC DNA]</scope>
    <source>
        <strain evidence="3">RSMAS</strain>
        <tissue evidence="3">Whole animal</tissue>
    </source>
</reference>
<dbReference type="OrthoDB" id="2414723at2759"/>
<feature type="domain" description="BTB" evidence="1">
    <location>
        <begin position="503"/>
        <end position="572"/>
    </location>
</feature>
<dbReference type="GO" id="GO:0051260">
    <property type="term" value="P:protein homooligomerization"/>
    <property type="evidence" value="ECO:0007669"/>
    <property type="project" value="InterPro"/>
</dbReference>
<dbReference type="SUPFAM" id="SSF54695">
    <property type="entry name" value="POZ domain"/>
    <property type="match status" value="3"/>
</dbReference>
<proteinExistence type="predicted"/>
<dbReference type="AlphaFoldDB" id="A0A3M6U4T5"/>